<reference evidence="1" key="3">
    <citation type="submission" date="2025-09" db="UniProtKB">
        <authorList>
            <consortium name="Ensembl"/>
        </authorList>
    </citation>
    <scope>IDENTIFICATION</scope>
</reference>
<dbReference type="AlphaFoldDB" id="A0A8D2E2N4"/>
<name>A0A8D2E2N4_THEGE</name>
<dbReference type="InterPro" id="IPR018247">
    <property type="entry name" value="EF_Hand_1_Ca_BS"/>
</dbReference>
<dbReference type="PROSITE" id="PS00018">
    <property type="entry name" value="EF_HAND_1"/>
    <property type="match status" value="1"/>
</dbReference>
<dbReference type="Ensembl" id="ENSTGET00000000804.1">
    <property type="protein sequence ID" value="ENSTGEP00000000603.1"/>
    <property type="gene ID" value="ENSTGEG00000000604.1"/>
</dbReference>
<accession>A0A8D2E2N4</accession>
<keyword evidence="2" id="KW-1185">Reference proteome</keyword>
<proteinExistence type="predicted"/>
<reference evidence="1" key="2">
    <citation type="submission" date="2025-08" db="UniProtKB">
        <authorList>
            <consortium name="Ensembl"/>
        </authorList>
    </citation>
    <scope>IDENTIFICATION</scope>
</reference>
<reference evidence="1" key="1">
    <citation type="submission" date="2018-05" db="EMBL/GenBank/DDBJ databases">
        <title>Whole genome of Theropithecus gelada.</title>
        <authorList>
            <person name="Chiou K.L."/>
            <person name="Snyder-Mackler N."/>
        </authorList>
    </citation>
    <scope>NUCLEOTIDE SEQUENCE [LARGE SCALE GENOMIC DNA]</scope>
</reference>
<sequence length="114" mass="12211">MAACSYRSPGAGPGLAAGAALPGQCFCAMVDKDRSGVISDTELQQALSNGEWASGTWVGTQKPALLAVDNFLPEVHFPRTKGSLGQSIITASWWRCFWFMLWLPLLFGVPHQAG</sequence>
<evidence type="ECO:0000313" key="1">
    <source>
        <dbReference type="Ensembl" id="ENSTGEP00000000603.1"/>
    </source>
</evidence>
<evidence type="ECO:0000313" key="2">
    <source>
        <dbReference type="Proteomes" id="UP000694411"/>
    </source>
</evidence>
<evidence type="ECO:0008006" key="3">
    <source>
        <dbReference type="Google" id="ProtNLM"/>
    </source>
</evidence>
<organism evidence="1 2">
    <name type="scientific">Theropithecus gelada</name>
    <name type="common">Gelada baboon</name>
    <dbReference type="NCBI Taxonomy" id="9565"/>
    <lineage>
        <taxon>Eukaryota</taxon>
        <taxon>Metazoa</taxon>
        <taxon>Chordata</taxon>
        <taxon>Craniata</taxon>
        <taxon>Vertebrata</taxon>
        <taxon>Euteleostomi</taxon>
        <taxon>Mammalia</taxon>
        <taxon>Eutheria</taxon>
        <taxon>Euarchontoglires</taxon>
        <taxon>Primates</taxon>
        <taxon>Haplorrhini</taxon>
        <taxon>Catarrhini</taxon>
        <taxon>Cercopithecidae</taxon>
        <taxon>Cercopithecinae</taxon>
        <taxon>Theropithecus</taxon>
    </lineage>
</organism>
<dbReference type="Proteomes" id="UP000694411">
    <property type="component" value="Chromosome 6"/>
</dbReference>
<protein>
    <recommendedName>
        <fullName evidence="3">EF-hand domain-containing protein</fullName>
    </recommendedName>
</protein>